<dbReference type="InterPro" id="IPR035907">
    <property type="entry name" value="Hppk_sf"/>
</dbReference>
<evidence type="ECO:0000256" key="6">
    <source>
        <dbReference type="ARBA" id="ARBA00022840"/>
    </source>
</evidence>
<evidence type="ECO:0000256" key="4">
    <source>
        <dbReference type="ARBA" id="ARBA00022741"/>
    </source>
</evidence>
<dbReference type="Proteomes" id="UP001595478">
    <property type="component" value="Unassembled WGS sequence"/>
</dbReference>
<evidence type="ECO:0000256" key="7">
    <source>
        <dbReference type="ARBA" id="ARBA00022909"/>
    </source>
</evidence>
<sequence length="170" mass="19126">MSSIKHAILISVGSNIDKERNTQKGLDELHAAFGQLDLSPIYETESVGFTSHTFLNLVVGATTSANIAEVVQTLKVIETKCGRTRHAEKFSDRTLDLDLLTYDEVVCDFPVVLPREEILFNAFVLKPMADIVPEQIHPKTKKTYAQLWQAFDKSAQRLWPSTFTWSNTAK</sequence>
<keyword evidence="6" id="KW-0067">ATP-binding</keyword>
<dbReference type="InterPro" id="IPR000550">
    <property type="entry name" value="Hppk"/>
</dbReference>
<evidence type="ECO:0000313" key="9">
    <source>
        <dbReference type="EMBL" id="MFC3121057.1"/>
    </source>
</evidence>
<dbReference type="EC" id="2.7.6.3" evidence="2"/>
<proteinExistence type="predicted"/>
<dbReference type="GO" id="GO:0003848">
    <property type="term" value="F:2-amino-4-hydroxy-6-hydroxymethyldihydropteridine diphosphokinase activity"/>
    <property type="evidence" value="ECO:0007669"/>
    <property type="project" value="UniProtKB-EC"/>
</dbReference>
<protein>
    <recommendedName>
        <fullName evidence="2">2-amino-4-hydroxy-6-hydroxymethyldihydropteridine diphosphokinase</fullName>
        <ecNumber evidence="2">2.7.6.3</ecNumber>
    </recommendedName>
</protein>
<evidence type="ECO:0000256" key="1">
    <source>
        <dbReference type="ARBA" id="ARBA00005051"/>
    </source>
</evidence>
<evidence type="ECO:0000259" key="8">
    <source>
        <dbReference type="Pfam" id="PF01288"/>
    </source>
</evidence>
<evidence type="ECO:0000256" key="5">
    <source>
        <dbReference type="ARBA" id="ARBA00022777"/>
    </source>
</evidence>
<dbReference type="PANTHER" id="PTHR43071:SF2">
    <property type="entry name" value="2-AMINO-4-HYDROXY-6-HYDROXYMETHYLDIHYDROPTERIDINE PYROPHOSPHOKINASE"/>
    <property type="match status" value="1"/>
</dbReference>
<keyword evidence="7" id="KW-0289">Folate biosynthesis</keyword>
<gene>
    <name evidence="9" type="primary">folK</name>
    <name evidence="9" type="ORF">ACFOHL_05460</name>
</gene>
<dbReference type="CDD" id="cd00483">
    <property type="entry name" value="HPPK"/>
    <property type="match status" value="1"/>
</dbReference>
<dbReference type="NCBIfam" id="TIGR01498">
    <property type="entry name" value="folK"/>
    <property type="match status" value="1"/>
</dbReference>
<organism evidence="9 10">
    <name type="scientific">Agaribacter flavus</name>
    <dbReference type="NCBI Taxonomy" id="1902781"/>
    <lineage>
        <taxon>Bacteria</taxon>
        <taxon>Pseudomonadati</taxon>
        <taxon>Pseudomonadota</taxon>
        <taxon>Gammaproteobacteria</taxon>
        <taxon>Alteromonadales</taxon>
        <taxon>Alteromonadaceae</taxon>
        <taxon>Agaribacter</taxon>
    </lineage>
</organism>
<name>A0ABV7FQC4_9ALTE</name>
<keyword evidence="10" id="KW-1185">Reference proteome</keyword>
<feature type="domain" description="7,8-dihydro-6-hydroxymethylpterin-pyrophosphokinase" evidence="8">
    <location>
        <begin position="10"/>
        <end position="133"/>
    </location>
</feature>
<dbReference type="RefSeq" id="WP_376919191.1">
    <property type="nucleotide sequence ID" value="NZ_JBHRSW010000006.1"/>
</dbReference>
<dbReference type="SUPFAM" id="SSF55083">
    <property type="entry name" value="6-hydroxymethyl-7,8-dihydropterin pyrophosphokinase, HPPK"/>
    <property type="match status" value="1"/>
</dbReference>
<dbReference type="EMBL" id="JBHRSW010000006">
    <property type="protein sequence ID" value="MFC3121057.1"/>
    <property type="molecule type" value="Genomic_DNA"/>
</dbReference>
<reference evidence="10" key="1">
    <citation type="journal article" date="2019" name="Int. J. Syst. Evol. Microbiol.">
        <title>The Global Catalogue of Microorganisms (GCM) 10K type strain sequencing project: providing services to taxonomists for standard genome sequencing and annotation.</title>
        <authorList>
            <consortium name="The Broad Institute Genomics Platform"/>
            <consortium name="The Broad Institute Genome Sequencing Center for Infectious Disease"/>
            <person name="Wu L."/>
            <person name="Ma J."/>
        </authorList>
    </citation>
    <scope>NUCLEOTIDE SEQUENCE [LARGE SCALE GENOMIC DNA]</scope>
    <source>
        <strain evidence="10">KCTC 52473</strain>
    </source>
</reference>
<accession>A0ABV7FQC4</accession>
<evidence type="ECO:0000256" key="2">
    <source>
        <dbReference type="ARBA" id="ARBA00013253"/>
    </source>
</evidence>
<dbReference type="Gene3D" id="3.30.70.560">
    <property type="entry name" value="7,8-Dihydro-6-hydroxymethylpterin-pyrophosphokinase HPPK"/>
    <property type="match status" value="1"/>
</dbReference>
<keyword evidence="4" id="KW-0547">Nucleotide-binding</keyword>
<dbReference type="PANTHER" id="PTHR43071">
    <property type="entry name" value="2-AMINO-4-HYDROXY-6-HYDROXYMETHYLDIHYDROPTERIDINE PYROPHOSPHOKINASE"/>
    <property type="match status" value="1"/>
</dbReference>
<keyword evidence="5" id="KW-0418">Kinase</keyword>
<keyword evidence="3 9" id="KW-0808">Transferase</keyword>
<comment type="caution">
    <text evidence="9">The sequence shown here is derived from an EMBL/GenBank/DDBJ whole genome shotgun (WGS) entry which is preliminary data.</text>
</comment>
<evidence type="ECO:0000256" key="3">
    <source>
        <dbReference type="ARBA" id="ARBA00022679"/>
    </source>
</evidence>
<evidence type="ECO:0000313" key="10">
    <source>
        <dbReference type="Proteomes" id="UP001595478"/>
    </source>
</evidence>
<comment type="pathway">
    <text evidence="1">Cofactor biosynthesis; tetrahydrofolate biosynthesis; 2-amino-4-hydroxy-6-hydroxymethyl-7,8-dihydropteridine diphosphate from 7,8-dihydroneopterin triphosphate: step 4/4.</text>
</comment>
<dbReference type="Pfam" id="PF01288">
    <property type="entry name" value="HPPK"/>
    <property type="match status" value="1"/>
</dbReference>